<comment type="caution">
    <text evidence="1">The sequence shown here is derived from an EMBL/GenBank/DDBJ whole genome shotgun (WGS) entry which is preliminary data.</text>
</comment>
<proteinExistence type="predicted"/>
<keyword evidence="2" id="KW-1185">Reference proteome</keyword>
<organism evidence="1 2">
    <name type="scientific">Steinernema carpocapsae</name>
    <name type="common">Entomopathogenic nematode</name>
    <dbReference type="NCBI Taxonomy" id="34508"/>
    <lineage>
        <taxon>Eukaryota</taxon>
        <taxon>Metazoa</taxon>
        <taxon>Ecdysozoa</taxon>
        <taxon>Nematoda</taxon>
        <taxon>Chromadorea</taxon>
        <taxon>Rhabditida</taxon>
        <taxon>Tylenchina</taxon>
        <taxon>Panagrolaimomorpha</taxon>
        <taxon>Strongyloidoidea</taxon>
        <taxon>Steinernematidae</taxon>
        <taxon>Steinernema</taxon>
    </lineage>
</organism>
<protein>
    <submittedName>
        <fullName evidence="1">Uncharacterized protein</fullName>
    </submittedName>
</protein>
<name>A0A4U5MPT5_STECR</name>
<evidence type="ECO:0000313" key="1">
    <source>
        <dbReference type="EMBL" id="TKR71670.1"/>
    </source>
</evidence>
<dbReference type="EMBL" id="AZBU02000006">
    <property type="protein sequence ID" value="TKR71670.1"/>
    <property type="molecule type" value="Genomic_DNA"/>
</dbReference>
<dbReference type="Proteomes" id="UP000298663">
    <property type="component" value="Unassembled WGS sequence"/>
</dbReference>
<evidence type="ECO:0000313" key="2">
    <source>
        <dbReference type="Proteomes" id="UP000298663"/>
    </source>
</evidence>
<reference evidence="1 2" key="1">
    <citation type="journal article" date="2015" name="Genome Biol.">
        <title>Comparative genomics of Steinernema reveals deeply conserved gene regulatory networks.</title>
        <authorList>
            <person name="Dillman A.R."/>
            <person name="Macchietto M."/>
            <person name="Porter C.F."/>
            <person name="Rogers A."/>
            <person name="Williams B."/>
            <person name="Antoshechkin I."/>
            <person name="Lee M.M."/>
            <person name="Goodwin Z."/>
            <person name="Lu X."/>
            <person name="Lewis E.E."/>
            <person name="Goodrich-Blair H."/>
            <person name="Stock S.P."/>
            <person name="Adams B.J."/>
            <person name="Sternberg P.W."/>
            <person name="Mortazavi A."/>
        </authorList>
    </citation>
    <scope>NUCLEOTIDE SEQUENCE [LARGE SCALE GENOMIC DNA]</scope>
    <source>
        <strain evidence="1 2">ALL</strain>
    </source>
</reference>
<gene>
    <name evidence="1" type="ORF">L596_019230</name>
</gene>
<accession>A0A4U5MPT5</accession>
<reference evidence="1 2" key="2">
    <citation type="journal article" date="2019" name="G3 (Bethesda)">
        <title>Hybrid Assembly of the Genome of the Entomopathogenic Nematode Steinernema carpocapsae Identifies the X-Chromosome.</title>
        <authorList>
            <person name="Serra L."/>
            <person name="Macchietto M."/>
            <person name="Macias-Munoz A."/>
            <person name="McGill C.J."/>
            <person name="Rodriguez I.M."/>
            <person name="Rodriguez B."/>
            <person name="Murad R."/>
            <person name="Mortazavi A."/>
        </authorList>
    </citation>
    <scope>NUCLEOTIDE SEQUENCE [LARGE SCALE GENOMIC DNA]</scope>
    <source>
        <strain evidence="1 2">ALL</strain>
    </source>
</reference>
<sequence length="103" mass="11869">MTPKTSSNPLRGFICEEWLSSVTNVTPVFCVFYRLQGITSWKHSYRMCLWLIRQPMRVRTRRENNIKDIGYSCLSTVKAVIQLIACSTKQVCSSLTTHCSFTL</sequence>
<dbReference type="AlphaFoldDB" id="A0A4U5MPT5"/>